<proteinExistence type="predicted"/>
<dbReference type="RefSeq" id="WP_212494758.1">
    <property type="nucleotide sequence ID" value="NZ_JAFCJH010000052.1"/>
</dbReference>
<comment type="caution">
    <text evidence="2">The sequence shown here is derived from an EMBL/GenBank/DDBJ whole genome shotgun (WGS) entry which is preliminary data.</text>
</comment>
<gene>
    <name evidence="2" type="ORF">JQ615_33675</name>
</gene>
<evidence type="ECO:0000313" key="3">
    <source>
        <dbReference type="Proteomes" id="UP001315278"/>
    </source>
</evidence>
<name>A0ABS5FU06_9BRAD</name>
<evidence type="ECO:0000259" key="1">
    <source>
        <dbReference type="Pfam" id="PF01323"/>
    </source>
</evidence>
<dbReference type="Pfam" id="PF01323">
    <property type="entry name" value="DSBA"/>
    <property type="match status" value="1"/>
</dbReference>
<feature type="domain" description="DSBA-like thioredoxin" evidence="1">
    <location>
        <begin position="4"/>
        <end position="204"/>
    </location>
</feature>
<keyword evidence="3" id="KW-1185">Reference proteome</keyword>
<dbReference type="InterPro" id="IPR001853">
    <property type="entry name" value="DSBA-like_thioredoxin_dom"/>
</dbReference>
<dbReference type="InterPro" id="IPR036249">
    <property type="entry name" value="Thioredoxin-like_sf"/>
</dbReference>
<protein>
    <submittedName>
        <fullName evidence="2">DsbA family oxidoreductase</fullName>
    </submittedName>
</protein>
<dbReference type="Proteomes" id="UP001315278">
    <property type="component" value="Unassembled WGS sequence"/>
</dbReference>
<organism evidence="2 3">
    <name type="scientific">Bradyrhizobium jicamae</name>
    <dbReference type="NCBI Taxonomy" id="280332"/>
    <lineage>
        <taxon>Bacteria</taxon>
        <taxon>Pseudomonadati</taxon>
        <taxon>Pseudomonadota</taxon>
        <taxon>Alphaproteobacteria</taxon>
        <taxon>Hyphomicrobiales</taxon>
        <taxon>Nitrobacteraceae</taxon>
        <taxon>Bradyrhizobium</taxon>
    </lineage>
</organism>
<dbReference type="EMBL" id="JAFCJH010000052">
    <property type="protein sequence ID" value="MBR0800330.1"/>
    <property type="molecule type" value="Genomic_DNA"/>
</dbReference>
<dbReference type="CDD" id="cd03024">
    <property type="entry name" value="DsbA_FrnE"/>
    <property type="match status" value="1"/>
</dbReference>
<accession>A0ABS5FU06</accession>
<dbReference type="Gene3D" id="3.40.30.10">
    <property type="entry name" value="Glutaredoxin"/>
    <property type="match status" value="1"/>
</dbReference>
<sequence length="221" mass="24262">MTCTVTITSDFICPWCLIGERRLEQAISKLPNDVVVEQKWHPFELNPDMPSEGVNRQAYRSLEFGSWERSQRLDAHTIVAAKDDNIRFNYGAIDRTPNTLLAHRLMRFAAVQGLATPLAKAIFSAYFEHGRDIGDASVLADIAAEIELERAGAIAFLASESETNEVRDAERAAQQWGTRSVPLFDIDGELVSGAQSVEAFEAALSRAVDRVGCSDGACTVS</sequence>
<dbReference type="PANTHER" id="PTHR13887:SF41">
    <property type="entry name" value="THIOREDOXIN SUPERFAMILY PROTEIN"/>
    <property type="match status" value="1"/>
</dbReference>
<reference evidence="3" key="1">
    <citation type="journal article" date="2021" name="ISME J.">
        <title>Evolutionary origin and ecological implication of a unique nif island in free-living Bradyrhizobium lineages.</title>
        <authorList>
            <person name="Tao J."/>
        </authorList>
    </citation>
    <scope>NUCLEOTIDE SEQUENCE [LARGE SCALE GENOMIC DNA]</scope>
    <source>
        <strain evidence="3">SZCCT0434</strain>
    </source>
</reference>
<dbReference type="SUPFAM" id="SSF52833">
    <property type="entry name" value="Thioredoxin-like"/>
    <property type="match status" value="1"/>
</dbReference>
<dbReference type="PANTHER" id="PTHR13887">
    <property type="entry name" value="GLUTATHIONE S-TRANSFERASE KAPPA"/>
    <property type="match status" value="1"/>
</dbReference>
<evidence type="ECO:0000313" key="2">
    <source>
        <dbReference type="EMBL" id="MBR0800330.1"/>
    </source>
</evidence>